<dbReference type="RefSeq" id="WP_254569908.1">
    <property type="nucleotide sequence ID" value="NZ_CP098502.1"/>
</dbReference>
<dbReference type="InterPro" id="IPR035642">
    <property type="entry name" value="MraZ_N"/>
</dbReference>
<dbReference type="InterPro" id="IPR007159">
    <property type="entry name" value="SpoVT-AbrB_dom"/>
</dbReference>
<dbReference type="EMBL" id="CP098502">
    <property type="protein sequence ID" value="UTI63175.1"/>
    <property type="molecule type" value="Genomic_DNA"/>
</dbReference>
<evidence type="ECO:0000313" key="10">
    <source>
        <dbReference type="Proteomes" id="UP001056035"/>
    </source>
</evidence>
<feature type="domain" description="SpoVT-AbrB" evidence="8">
    <location>
        <begin position="79"/>
        <end position="122"/>
    </location>
</feature>
<name>A0ABY5DP00_9ACTN</name>
<dbReference type="PANTHER" id="PTHR34701:SF1">
    <property type="entry name" value="TRANSCRIPTIONAL REGULATOR MRAZ"/>
    <property type="match status" value="1"/>
</dbReference>
<dbReference type="InterPro" id="IPR020603">
    <property type="entry name" value="MraZ_dom"/>
</dbReference>
<evidence type="ECO:0000256" key="5">
    <source>
        <dbReference type="ARBA" id="ARBA00023125"/>
    </source>
</evidence>
<dbReference type="NCBIfam" id="TIGR00242">
    <property type="entry name" value="division/cell wall cluster transcriptional repressor MraZ"/>
    <property type="match status" value="1"/>
</dbReference>
<comment type="subunit">
    <text evidence="7">Forms oligomers.</text>
</comment>
<dbReference type="CDD" id="cd16320">
    <property type="entry name" value="MraZ_N"/>
    <property type="match status" value="1"/>
</dbReference>
<evidence type="ECO:0000259" key="8">
    <source>
        <dbReference type="PROSITE" id="PS51740"/>
    </source>
</evidence>
<dbReference type="InterPro" id="IPR038619">
    <property type="entry name" value="MraZ_sf"/>
</dbReference>
<evidence type="ECO:0000313" key="9">
    <source>
        <dbReference type="EMBL" id="UTI63175.1"/>
    </source>
</evidence>
<dbReference type="InterPro" id="IPR035644">
    <property type="entry name" value="MraZ_C"/>
</dbReference>
<dbReference type="Proteomes" id="UP001056035">
    <property type="component" value="Chromosome"/>
</dbReference>
<dbReference type="InterPro" id="IPR003444">
    <property type="entry name" value="MraZ"/>
</dbReference>
<reference evidence="9 10" key="1">
    <citation type="submission" date="2022-06" db="EMBL/GenBank/DDBJ databases">
        <title>Paraconexibacter antarcticus.</title>
        <authorList>
            <person name="Kim C.S."/>
        </authorList>
    </citation>
    <scope>NUCLEOTIDE SEQUENCE [LARGE SCALE GENOMIC DNA]</scope>
    <source>
        <strain evidence="9 10">02-257</strain>
    </source>
</reference>
<keyword evidence="2 7" id="KW-0963">Cytoplasm</keyword>
<dbReference type="PANTHER" id="PTHR34701">
    <property type="entry name" value="TRANSCRIPTIONAL REGULATOR MRAZ"/>
    <property type="match status" value="1"/>
</dbReference>
<dbReference type="PROSITE" id="PS51740">
    <property type="entry name" value="SPOVT_ABRB"/>
    <property type="match status" value="2"/>
</dbReference>
<comment type="similarity">
    <text evidence="7">Belongs to the MraZ family.</text>
</comment>
<feature type="domain" description="SpoVT-AbrB" evidence="8">
    <location>
        <begin position="7"/>
        <end position="49"/>
    </location>
</feature>
<dbReference type="SUPFAM" id="SSF89447">
    <property type="entry name" value="AbrB/MazE/MraZ-like"/>
    <property type="match status" value="1"/>
</dbReference>
<dbReference type="Gene3D" id="3.40.1550.20">
    <property type="entry name" value="Transcriptional regulator MraZ domain"/>
    <property type="match status" value="1"/>
</dbReference>
<evidence type="ECO:0000256" key="2">
    <source>
        <dbReference type="ARBA" id="ARBA00022490"/>
    </source>
</evidence>
<keyword evidence="3" id="KW-0677">Repeat</keyword>
<comment type="subcellular location">
    <subcellularLocation>
        <location evidence="7">Cytoplasm</location>
        <location evidence="7">Nucleoid</location>
    </subcellularLocation>
</comment>
<dbReference type="HAMAP" id="MF_01008">
    <property type="entry name" value="MraZ"/>
    <property type="match status" value="1"/>
</dbReference>
<protein>
    <recommendedName>
        <fullName evidence="1 7">Transcriptional regulator MraZ</fullName>
    </recommendedName>
</protein>
<accession>A0ABY5DP00</accession>
<evidence type="ECO:0000256" key="4">
    <source>
        <dbReference type="ARBA" id="ARBA00023015"/>
    </source>
</evidence>
<dbReference type="InterPro" id="IPR037914">
    <property type="entry name" value="SpoVT-AbrB_sf"/>
</dbReference>
<dbReference type="CDD" id="cd16321">
    <property type="entry name" value="MraZ_C"/>
    <property type="match status" value="1"/>
</dbReference>
<evidence type="ECO:0000256" key="6">
    <source>
        <dbReference type="ARBA" id="ARBA00023163"/>
    </source>
</evidence>
<evidence type="ECO:0000256" key="3">
    <source>
        <dbReference type="ARBA" id="ARBA00022737"/>
    </source>
</evidence>
<evidence type="ECO:0000256" key="1">
    <source>
        <dbReference type="ARBA" id="ARBA00013860"/>
    </source>
</evidence>
<proteinExistence type="inferred from homology"/>
<evidence type="ECO:0000256" key="7">
    <source>
        <dbReference type="HAMAP-Rule" id="MF_01008"/>
    </source>
</evidence>
<keyword evidence="6 7" id="KW-0804">Transcription</keyword>
<keyword evidence="5 7" id="KW-0238">DNA-binding</keyword>
<gene>
    <name evidence="7 9" type="primary">mraZ</name>
    <name evidence="9" type="ORF">NBH00_17635</name>
</gene>
<organism evidence="9 10">
    <name type="scientific">Paraconexibacter antarcticus</name>
    <dbReference type="NCBI Taxonomy" id="2949664"/>
    <lineage>
        <taxon>Bacteria</taxon>
        <taxon>Bacillati</taxon>
        <taxon>Actinomycetota</taxon>
        <taxon>Thermoleophilia</taxon>
        <taxon>Solirubrobacterales</taxon>
        <taxon>Paraconexibacteraceae</taxon>
        <taxon>Paraconexibacter</taxon>
    </lineage>
</organism>
<dbReference type="Pfam" id="PF02381">
    <property type="entry name" value="MraZ"/>
    <property type="match status" value="2"/>
</dbReference>
<sequence>MATFRGTFDYTLDAKNRLTVPAKWRPSLADGIVLSKGTADCVSVWTPERFDAYTETAISQLHELDPRRDQFERYFQANSYDVELDSAGRIMLPAFLIEHAGLTKDVVVTGIRTRMEIWDRATWQDYNSKLDIAELTAPFATNVVPFPPAPSA</sequence>
<keyword evidence="10" id="KW-1185">Reference proteome</keyword>
<keyword evidence="4 7" id="KW-0805">Transcription regulation</keyword>